<dbReference type="EMBL" id="AVFL01000004">
    <property type="protein sequence ID" value="EWY41275.1"/>
    <property type="molecule type" value="Genomic_DNA"/>
</dbReference>
<feature type="region of interest" description="Disordered" evidence="5">
    <location>
        <begin position="418"/>
        <end position="445"/>
    </location>
</feature>
<feature type="transmembrane region" description="Helical" evidence="6">
    <location>
        <begin position="43"/>
        <end position="63"/>
    </location>
</feature>
<dbReference type="InterPro" id="IPR045979">
    <property type="entry name" value="DUF5935"/>
</dbReference>
<feature type="transmembrane region" description="Helical" evidence="6">
    <location>
        <begin position="75"/>
        <end position="95"/>
    </location>
</feature>
<feature type="transmembrane region" description="Helical" evidence="6">
    <location>
        <begin position="129"/>
        <end position="150"/>
    </location>
</feature>
<dbReference type="GO" id="GO:0016020">
    <property type="term" value="C:membrane"/>
    <property type="evidence" value="ECO:0007669"/>
    <property type="project" value="UniProtKB-SubCell"/>
</dbReference>
<dbReference type="AlphaFoldDB" id="W9H4X4"/>
<dbReference type="Proteomes" id="UP000019486">
    <property type="component" value="Unassembled WGS sequence"/>
</dbReference>
<dbReference type="RefSeq" id="WP_051511666.1">
    <property type="nucleotide sequence ID" value="NZ_AVFL01000004.1"/>
</dbReference>
<keyword evidence="4 6" id="KW-0472">Membrane</keyword>
<keyword evidence="2 6" id="KW-0812">Transmembrane</keyword>
<dbReference type="PATRIC" id="fig|1385369.3.peg.1407"/>
<reference evidence="9 10" key="1">
    <citation type="submission" date="2013-08" db="EMBL/GenBank/DDBJ databases">
        <title>The genome sequence of Skermanella stibiiresistens.</title>
        <authorList>
            <person name="Zhu W."/>
            <person name="Wang G."/>
        </authorList>
    </citation>
    <scope>NUCLEOTIDE SEQUENCE [LARGE SCALE GENOMIC DNA]</scope>
    <source>
        <strain evidence="9 10">SB22</strain>
    </source>
</reference>
<feature type="transmembrane region" description="Helical" evidence="6">
    <location>
        <begin position="101"/>
        <end position="120"/>
    </location>
</feature>
<comment type="subcellular location">
    <subcellularLocation>
        <location evidence="1">Membrane</location>
        <topology evidence="1">Multi-pass membrane protein</topology>
    </subcellularLocation>
</comment>
<feature type="domain" description="DUF5935" evidence="8">
    <location>
        <begin position="1"/>
        <end position="186"/>
    </location>
</feature>
<sequence>MRSLILFMCFVILCVVSLTVPSVGVLTWGWIAIMSPHRLTWDFTYTLPLNMVIVAITFIAWMVSRERKYLPMNGTTGLILIFMGWLTVTTLTSLAPTNSWFYWNLHIKNLIFALAVMAIMRTQVRIQALIWMIALSIGYFGVKGGGFTLVNGGAYTVLGPPESVIEDRNHLALACCMVIPLLNYLRLTTANRMIKIGLVLAMALTVVSVIGSYSRGGFMALAVTAFVFWLRSSGKLLTAVMIIGLFIPAMTFMPQEWKERITSIEDFQRDESVRGRFDAWNYATRVALDRPLIGGGVASTENVFVFQRYVPGRPPRAAHSIYFQVLGDQGFIGLGIFLMIGLAGWINSRKIIILGKKRAEYGWAVELGRMMQVSFISYLVAGAGLSMAYYSVFFVQVVIVSTVKAMLLQAERQAAQAQAPAPARVSRGGFLRPPPTPSPTPAPAN</sequence>
<proteinExistence type="predicted"/>
<dbReference type="PANTHER" id="PTHR37422:SF13">
    <property type="entry name" value="LIPOPOLYSACCHARIDE BIOSYNTHESIS PROTEIN PA4999-RELATED"/>
    <property type="match status" value="1"/>
</dbReference>
<gene>
    <name evidence="9" type="ORF">N825_27345</name>
</gene>
<evidence type="ECO:0000256" key="1">
    <source>
        <dbReference type="ARBA" id="ARBA00004141"/>
    </source>
</evidence>
<dbReference type="NCBIfam" id="TIGR03097">
    <property type="entry name" value="PEP_O_lig_1"/>
    <property type="match status" value="1"/>
</dbReference>
<feature type="transmembrane region" description="Helical" evidence="6">
    <location>
        <begin position="236"/>
        <end position="253"/>
    </location>
</feature>
<evidence type="ECO:0000256" key="2">
    <source>
        <dbReference type="ARBA" id="ARBA00022692"/>
    </source>
</evidence>
<feature type="transmembrane region" description="Helical" evidence="6">
    <location>
        <begin position="199"/>
        <end position="230"/>
    </location>
</feature>
<evidence type="ECO:0000256" key="3">
    <source>
        <dbReference type="ARBA" id="ARBA00022989"/>
    </source>
</evidence>
<accession>W9H4X4</accession>
<evidence type="ECO:0000259" key="7">
    <source>
        <dbReference type="Pfam" id="PF04932"/>
    </source>
</evidence>
<dbReference type="OrthoDB" id="9772644at2"/>
<name>W9H4X4_9PROT</name>
<evidence type="ECO:0000313" key="10">
    <source>
        <dbReference type="Proteomes" id="UP000019486"/>
    </source>
</evidence>
<dbReference type="STRING" id="1385369.N825_27345"/>
<feature type="transmembrane region" description="Helical" evidence="6">
    <location>
        <begin position="321"/>
        <end position="346"/>
    </location>
</feature>
<keyword evidence="3 6" id="KW-1133">Transmembrane helix</keyword>
<keyword evidence="10" id="KW-1185">Reference proteome</keyword>
<dbReference type="InterPro" id="IPR051533">
    <property type="entry name" value="WaaL-like"/>
</dbReference>
<evidence type="ECO:0000259" key="8">
    <source>
        <dbReference type="Pfam" id="PF19358"/>
    </source>
</evidence>
<feature type="compositionally biased region" description="Pro residues" evidence="5">
    <location>
        <begin position="432"/>
        <end position="445"/>
    </location>
</feature>
<dbReference type="Pfam" id="PF04932">
    <property type="entry name" value="Wzy_C"/>
    <property type="match status" value="1"/>
</dbReference>
<dbReference type="InterPro" id="IPR007016">
    <property type="entry name" value="O-antigen_ligase-rel_domated"/>
</dbReference>
<evidence type="ECO:0000256" key="6">
    <source>
        <dbReference type="SAM" id="Phobius"/>
    </source>
</evidence>
<comment type="caution">
    <text evidence="9">The sequence shown here is derived from an EMBL/GenBank/DDBJ whole genome shotgun (WGS) entry which is preliminary data.</text>
</comment>
<evidence type="ECO:0000256" key="5">
    <source>
        <dbReference type="SAM" id="MobiDB-lite"/>
    </source>
</evidence>
<feature type="transmembrane region" description="Helical" evidence="6">
    <location>
        <begin position="375"/>
        <end position="403"/>
    </location>
</feature>
<organism evidence="9 10">
    <name type="scientific">Skermanella stibiiresistens SB22</name>
    <dbReference type="NCBI Taxonomy" id="1385369"/>
    <lineage>
        <taxon>Bacteria</taxon>
        <taxon>Pseudomonadati</taxon>
        <taxon>Pseudomonadota</taxon>
        <taxon>Alphaproteobacteria</taxon>
        <taxon>Rhodospirillales</taxon>
        <taxon>Azospirillaceae</taxon>
        <taxon>Skermanella</taxon>
    </lineage>
</organism>
<feature type="transmembrane region" description="Helical" evidence="6">
    <location>
        <begin position="170"/>
        <end position="187"/>
    </location>
</feature>
<protein>
    <submittedName>
        <fullName evidence="9">Polymerase</fullName>
    </submittedName>
</protein>
<evidence type="ECO:0000313" key="9">
    <source>
        <dbReference type="EMBL" id="EWY41275.1"/>
    </source>
</evidence>
<dbReference type="Pfam" id="PF19358">
    <property type="entry name" value="DUF5935"/>
    <property type="match status" value="1"/>
</dbReference>
<feature type="domain" description="O-antigen ligase-related" evidence="7">
    <location>
        <begin position="200"/>
        <end position="338"/>
    </location>
</feature>
<dbReference type="PANTHER" id="PTHR37422">
    <property type="entry name" value="TEICHURONIC ACID BIOSYNTHESIS PROTEIN TUAE"/>
    <property type="match status" value="1"/>
</dbReference>
<evidence type="ECO:0000256" key="4">
    <source>
        <dbReference type="ARBA" id="ARBA00023136"/>
    </source>
</evidence>
<dbReference type="InterPro" id="IPR017528">
    <property type="entry name" value="CHP03097O-antigen_lig-rel"/>
</dbReference>